<sequence length="571" mass="64146">MRRSIVIPLVPVHPLNTCTRPGNEVQHLRDKLRKVPVKKRKPSQTPVFRTLPGVVSSGQMMLRPCPAVSSSVDDGSQEPELLDSGAVRQKKWAPRSTGGCLTCRARRVKCDETKPLCRRCVKSGQNCRGYGLPKPAVEAPPNRAVTSEGQRGQLRERGSRQGARVSIDIDPPLWPMAEALRYSDSVPNTIDYRVYRPTVKIDIQAVHEPQIHHRDFEQVSFICMMVVKNIAYVQKHRQNVSAPRADPGLNSLWEGYFRQVQALISRIVQLIQDKNPLAFAAICLLSSFHRMLNFPTWSSHLNGYLSLMQCLGGTKAVLNESTSPFHCGCVVVVSVFNNTSSPLRQQARGIDSLTDDDMRRIYPFHPYRDVPCPIDLFLSIVHITRFRVHLASAISSDRTAVKVKVQSLLDSAYNFDPKDWAKAEGTEPGSIAMDWAHIFRVAVGLYGILTLPQAAVMSWAASTGNKSVNCRDPYRTLCNEYRCELLDLLRQNWPHIQERSHLIWPFAVAGVAAADGALLDQHFVSECLLETFAETNADPPAIVCREKLIEFWESGSLDWNDCFYEPTWSTC</sequence>
<proteinExistence type="predicted"/>
<protein>
    <submittedName>
        <fullName evidence="1">Uncharacterized protein</fullName>
    </submittedName>
</protein>
<gene>
    <name evidence="1" type="ORF">NLG97_g1179</name>
</gene>
<organism evidence="1 2">
    <name type="scientific">Lecanicillium saksenae</name>
    <dbReference type="NCBI Taxonomy" id="468837"/>
    <lineage>
        <taxon>Eukaryota</taxon>
        <taxon>Fungi</taxon>
        <taxon>Dikarya</taxon>
        <taxon>Ascomycota</taxon>
        <taxon>Pezizomycotina</taxon>
        <taxon>Sordariomycetes</taxon>
        <taxon>Hypocreomycetidae</taxon>
        <taxon>Hypocreales</taxon>
        <taxon>Cordycipitaceae</taxon>
        <taxon>Lecanicillium</taxon>
    </lineage>
</organism>
<dbReference type="EMBL" id="JANAKD010000054">
    <property type="protein sequence ID" value="KAJ3498376.1"/>
    <property type="molecule type" value="Genomic_DNA"/>
</dbReference>
<evidence type="ECO:0000313" key="2">
    <source>
        <dbReference type="Proteomes" id="UP001148737"/>
    </source>
</evidence>
<keyword evidence="2" id="KW-1185">Reference proteome</keyword>
<reference evidence="1" key="1">
    <citation type="submission" date="2022-07" db="EMBL/GenBank/DDBJ databases">
        <title>Genome Sequence of Lecanicillium saksenae.</title>
        <authorList>
            <person name="Buettner E."/>
        </authorList>
    </citation>
    <scope>NUCLEOTIDE SEQUENCE</scope>
    <source>
        <strain evidence="1">VT-O1</strain>
    </source>
</reference>
<evidence type="ECO:0000313" key="1">
    <source>
        <dbReference type="EMBL" id="KAJ3498376.1"/>
    </source>
</evidence>
<comment type="caution">
    <text evidence="1">The sequence shown here is derived from an EMBL/GenBank/DDBJ whole genome shotgun (WGS) entry which is preliminary data.</text>
</comment>
<name>A0ACC1R6G5_9HYPO</name>
<dbReference type="Proteomes" id="UP001148737">
    <property type="component" value="Unassembled WGS sequence"/>
</dbReference>
<accession>A0ACC1R6G5</accession>